<dbReference type="Proteomes" id="UP000010111">
    <property type="component" value="Chromosome"/>
</dbReference>
<protein>
    <recommendedName>
        <fullName evidence="3">TRASH domain-containing protein</fullName>
    </recommendedName>
</protein>
<dbReference type="AlphaFoldDB" id="G0VLS3"/>
<dbReference type="STRING" id="1064535.MELS_2054"/>
<accession>G0VLS3</accession>
<dbReference type="RefSeq" id="WP_014016992.1">
    <property type="nucleotide sequence ID" value="NC_015873.1"/>
</dbReference>
<dbReference type="EMBL" id="HE576794">
    <property type="protein sequence ID" value="CCC74271.1"/>
    <property type="molecule type" value="Genomic_DNA"/>
</dbReference>
<name>G0VLS3_MEGEL</name>
<proteinExistence type="predicted"/>
<dbReference type="KEGG" id="med:MELS_2054"/>
<evidence type="ECO:0000313" key="2">
    <source>
        <dbReference type="Proteomes" id="UP000010111"/>
    </source>
</evidence>
<keyword evidence="2" id="KW-1185">Reference proteome</keyword>
<evidence type="ECO:0008006" key="3">
    <source>
        <dbReference type="Google" id="ProtNLM"/>
    </source>
</evidence>
<evidence type="ECO:0000313" key="1">
    <source>
        <dbReference type="EMBL" id="CCC74271.1"/>
    </source>
</evidence>
<dbReference type="HOGENOM" id="CLU_3081610_0_0_9"/>
<dbReference type="GeneID" id="97492938"/>
<sequence length="52" mass="6289">MKCAVCGKEFTCRECGKIVIVTTPKDRHRTFCCDDCRKRWFNKRRKVSYEQK</sequence>
<organism evidence="1 2">
    <name type="scientific">Megasphaera elsdenii DSM 20460</name>
    <dbReference type="NCBI Taxonomy" id="1064535"/>
    <lineage>
        <taxon>Bacteria</taxon>
        <taxon>Bacillati</taxon>
        <taxon>Bacillota</taxon>
        <taxon>Negativicutes</taxon>
        <taxon>Veillonellales</taxon>
        <taxon>Veillonellaceae</taxon>
        <taxon>Megasphaera</taxon>
    </lineage>
</organism>
<gene>
    <name evidence="1" type="ORF">MELS_2054</name>
</gene>
<reference evidence="1 2" key="1">
    <citation type="journal article" date="2011" name="J. Bacteriol.">
        <title>Genome Sequence of the Ruminal Bacterium Megasphaera elsdenii.</title>
        <authorList>
            <person name="Marx H."/>
            <person name="Graf A.B."/>
            <person name="Tatto N."/>
            <person name="Thallinger G.G."/>
            <person name="Mattanovich D."/>
            <person name="Sauer M."/>
        </authorList>
    </citation>
    <scope>NUCLEOTIDE SEQUENCE [LARGE SCALE GENOMIC DNA]</scope>
    <source>
        <strain evidence="1 2">DSM 20460</strain>
    </source>
</reference>